<dbReference type="AlphaFoldDB" id="A0AAD6S337"/>
<dbReference type="Proteomes" id="UP001218188">
    <property type="component" value="Unassembled WGS sequence"/>
</dbReference>
<organism evidence="2 3">
    <name type="scientific">Mycena alexandri</name>
    <dbReference type="NCBI Taxonomy" id="1745969"/>
    <lineage>
        <taxon>Eukaryota</taxon>
        <taxon>Fungi</taxon>
        <taxon>Dikarya</taxon>
        <taxon>Basidiomycota</taxon>
        <taxon>Agaricomycotina</taxon>
        <taxon>Agaricomycetes</taxon>
        <taxon>Agaricomycetidae</taxon>
        <taxon>Agaricales</taxon>
        <taxon>Marasmiineae</taxon>
        <taxon>Mycenaceae</taxon>
        <taxon>Mycena</taxon>
    </lineage>
</organism>
<feature type="region of interest" description="Disordered" evidence="1">
    <location>
        <begin position="229"/>
        <end position="275"/>
    </location>
</feature>
<evidence type="ECO:0000313" key="3">
    <source>
        <dbReference type="Proteomes" id="UP001218188"/>
    </source>
</evidence>
<accession>A0AAD6S337</accession>
<sequence>MTSGRQAAAQWRARLANHDLCIGRVLAKMGIPKFHTAVHNTQCHVVLQKGERYANICSTLFVCPVPALALVATGPALDDTTDDEGYASDDSVPDLLSLLSQCRLAIIDDYDPNIDILNDDVDEAGNCRPDRPRFGTEPRGNSSTPCCRCYCRCVSCAAIDGEGVERAWSLNVSLTHAAYASLPRFVCIGRYLILYLGYNYQWIAAADLPSPNHSIGAPSTFLRKCTMERPQKRKKRSLLPLPRARQTVAPEQPRRPKCPFVPTRQEQAPALDPEAEASWQESFGVLSDTAAQWAAGTLPTGDGSDAEHPEREHYEARRQAQLPAMRRAILDGMRPWEREDFLRVELEEERKEEELRSRREMGFDDVNTFEYVD</sequence>
<keyword evidence="3" id="KW-1185">Reference proteome</keyword>
<evidence type="ECO:0000256" key="1">
    <source>
        <dbReference type="SAM" id="MobiDB-lite"/>
    </source>
</evidence>
<dbReference type="EMBL" id="JARJCM010000366">
    <property type="protein sequence ID" value="KAJ7018027.1"/>
    <property type="molecule type" value="Genomic_DNA"/>
</dbReference>
<gene>
    <name evidence="2" type="ORF">C8F04DRAFT_1278434</name>
</gene>
<feature type="region of interest" description="Disordered" evidence="1">
    <location>
        <begin position="296"/>
        <end position="318"/>
    </location>
</feature>
<name>A0AAD6S337_9AGAR</name>
<comment type="caution">
    <text evidence="2">The sequence shown here is derived from an EMBL/GenBank/DDBJ whole genome shotgun (WGS) entry which is preliminary data.</text>
</comment>
<reference evidence="2" key="1">
    <citation type="submission" date="2023-03" db="EMBL/GenBank/DDBJ databases">
        <title>Massive genome expansion in bonnet fungi (Mycena s.s.) driven by repeated elements and novel gene families across ecological guilds.</title>
        <authorList>
            <consortium name="Lawrence Berkeley National Laboratory"/>
            <person name="Harder C.B."/>
            <person name="Miyauchi S."/>
            <person name="Viragh M."/>
            <person name="Kuo A."/>
            <person name="Thoen E."/>
            <person name="Andreopoulos B."/>
            <person name="Lu D."/>
            <person name="Skrede I."/>
            <person name="Drula E."/>
            <person name="Henrissat B."/>
            <person name="Morin E."/>
            <person name="Kohler A."/>
            <person name="Barry K."/>
            <person name="LaButti K."/>
            <person name="Morin E."/>
            <person name="Salamov A."/>
            <person name="Lipzen A."/>
            <person name="Mereny Z."/>
            <person name="Hegedus B."/>
            <person name="Baldrian P."/>
            <person name="Stursova M."/>
            <person name="Weitz H."/>
            <person name="Taylor A."/>
            <person name="Grigoriev I.V."/>
            <person name="Nagy L.G."/>
            <person name="Martin F."/>
            <person name="Kauserud H."/>
        </authorList>
    </citation>
    <scope>NUCLEOTIDE SEQUENCE</scope>
    <source>
        <strain evidence="2">CBHHK200</strain>
    </source>
</reference>
<proteinExistence type="predicted"/>
<feature type="compositionally biased region" description="Basic and acidic residues" evidence="1">
    <location>
        <begin position="305"/>
        <end position="318"/>
    </location>
</feature>
<protein>
    <submittedName>
        <fullName evidence="2">Uncharacterized protein</fullName>
    </submittedName>
</protein>
<evidence type="ECO:0000313" key="2">
    <source>
        <dbReference type="EMBL" id="KAJ7018027.1"/>
    </source>
</evidence>